<keyword evidence="2" id="KW-1185">Reference proteome</keyword>
<sequence length="98" mass="11226">MFKKNKKTIKILEDEILNDLKRILENTNTTNFEKEKVSIAINLIEKGTPMSNVLRRLQITFVGKTQSPEVKLFNKNITQYLRDSQILGTAFMGSALPL</sequence>
<evidence type="ECO:0000313" key="1">
    <source>
        <dbReference type="EMBL" id="MEY8442832.1"/>
    </source>
</evidence>
<accession>A0ABV4CZU9</accession>
<evidence type="ECO:0000313" key="2">
    <source>
        <dbReference type="Proteomes" id="UP001565283"/>
    </source>
</evidence>
<dbReference type="Proteomes" id="UP001565283">
    <property type="component" value="Unassembled WGS sequence"/>
</dbReference>
<organism evidence="1 2">
    <name type="scientific">Lactococcus ileimucosae</name>
    <dbReference type="NCBI Taxonomy" id="2941329"/>
    <lineage>
        <taxon>Bacteria</taxon>
        <taxon>Bacillati</taxon>
        <taxon>Bacillota</taxon>
        <taxon>Bacilli</taxon>
        <taxon>Lactobacillales</taxon>
        <taxon>Streptococcaceae</taxon>
        <taxon>Lactococcus</taxon>
    </lineage>
</organism>
<proteinExistence type="predicted"/>
<dbReference type="RefSeq" id="WP_369947694.1">
    <property type="nucleotide sequence ID" value="NZ_JBCLSH010000002.1"/>
</dbReference>
<comment type="caution">
    <text evidence="1">The sequence shown here is derived from an EMBL/GenBank/DDBJ whole genome shotgun (WGS) entry which is preliminary data.</text>
</comment>
<gene>
    <name evidence="1" type="ORF">AALA52_00920</name>
</gene>
<reference evidence="1 2" key="1">
    <citation type="submission" date="2024-03" db="EMBL/GenBank/DDBJ databases">
        <title>Mouse gut bacterial collection (mGBC) of GemPharmatech.</title>
        <authorList>
            <person name="He Y."/>
            <person name="Dong L."/>
            <person name="Wu D."/>
            <person name="Gao X."/>
            <person name="Lin Z."/>
        </authorList>
    </citation>
    <scope>NUCLEOTIDE SEQUENCE [LARGE SCALE GENOMIC DNA]</scope>
    <source>
        <strain evidence="1 2">61-15</strain>
    </source>
</reference>
<dbReference type="EMBL" id="JBCLSH010000002">
    <property type="protein sequence ID" value="MEY8442832.1"/>
    <property type="molecule type" value="Genomic_DNA"/>
</dbReference>
<evidence type="ECO:0008006" key="3">
    <source>
        <dbReference type="Google" id="ProtNLM"/>
    </source>
</evidence>
<name>A0ABV4CZU9_9LACT</name>
<protein>
    <recommendedName>
        <fullName evidence="3">Bacteriocin immunity protein</fullName>
    </recommendedName>
</protein>